<feature type="compositionally biased region" description="Polar residues" evidence="10">
    <location>
        <begin position="545"/>
        <end position="561"/>
    </location>
</feature>
<evidence type="ECO:0000256" key="6">
    <source>
        <dbReference type="ARBA" id="ARBA00023065"/>
    </source>
</evidence>
<gene>
    <name evidence="13" type="ORF">KUTeg_012236</name>
</gene>
<feature type="domain" description="Cation/H+ exchanger transmembrane" evidence="12">
    <location>
        <begin position="2"/>
        <end position="318"/>
    </location>
</feature>
<comment type="caution">
    <text evidence="13">The sequence shown here is derived from an EMBL/GenBank/DDBJ whole genome shotgun (WGS) entry which is preliminary data.</text>
</comment>
<keyword evidence="7 11" id="KW-0472">Membrane</keyword>
<feature type="compositionally biased region" description="Basic and acidic residues" evidence="10">
    <location>
        <begin position="598"/>
        <end position="616"/>
    </location>
</feature>
<name>A0ABQ9EYY6_TEGGR</name>
<feature type="transmembrane region" description="Helical" evidence="11">
    <location>
        <begin position="62"/>
        <end position="87"/>
    </location>
</feature>
<feature type="transmembrane region" description="Helical" evidence="11">
    <location>
        <begin position="157"/>
        <end position="177"/>
    </location>
</feature>
<protein>
    <recommendedName>
        <fullName evidence="9">Sodium/hydrogen exchanger</fullName>
    </recommendedName>
</protein>
<keyword evidence="6 9" id="KW-0406">Ion transport</keyword>
<evidence type="ECO:0000256" key="3">
    <source>
        <dbReference type="ARBA" id="ARBA00022692"/>
    </source>
</evidence>
<evidence type="ECO:0000256" key="1">
    <source>
        <dbReference type="ARBA" id="ARBA00004141"/>
    </source>
</evidence>
<feature type="compositionally biased region" description="Basic and acidic residues" evidence="10">
    <location>
        <begin position="674"/>
        <end position="697"/>
    </location>
</feature>
<evidence type="ECO:0000259" key="12">
    <source>
        <dbReference type="Pfam" id="PF00999"/>
    </source>
</evidence>
<evidence type="ECO:0000256" key="7">
    <source>
        <dbReference type="ARBA" id="ARBA00023136"/>
    </source>
</evidence>
<feature type="compositionally biased region" description="Low complexity" evidence="10">
    <location>
        <begin position="659"/>
        <end position="671"/>
    </location>
</feature>
<dbReference type="EMBL" id="JARBDR010000640">
    <property type="protein sequence ID" value="KAJ8310371.1"/>
    <property type="molecule type" value="Genomic_DNA"/>
</dbReference>
<sequence>MLLQGTILNCFLIGPTLYALKVMGAMGEIDLNFIQCLVFSAVIVAVDPVAVLAIFQEIGVNNVLYFLVFGESLLNDAVTVVLYNMMIEFNKMPQIPVEQIFLGIAAFFVVSLGGLTIGVLFGILTAIITKYTKHVRVVEPLTVFVLAYISYLTAELFHFSGIISIIGCGLTQAQYAFHNISAKSRTTITYFSKMQSATSDCIIFMFLGIALFKSDMFKVENWHAGLILWTLFLCLLYRFIVVFALTYVMNKFNRLRKIDAEEQFIMAYGGLRGAVAFSLVDTLDDSHGLPKNIFLSTTLSVIFFTVFVQGISIKPLTKLLRVKLQDEKILSITEEINSHVTDHVMAGIEELLGEHGQHYVREKFEFYNNKYIRNWLQRDPVGIDEQIMSMFEEISLQQHFENLAGSKMIQDKYGSAEALLITSTIPEEDYEEEEGSGSEHGSQELVLPSVTVPVPTVNFIMPDLHDQEIDNIRARFGKKRDSREALENPTAKDIRKLMIPTRRELQHKKLDKNLKDESQADLLKYLQDKQFRTRRMSRAVLLKESSLQSPDTSNSSLNSPQMPRRQSLDATAAVTNYRRRLSLALPEKSHQHQHRIRLKSDVSELHRPKSPGDRIGDASQSPDRPHRRKKPAFKKGLSLGCEPISEQQELSPLIKDKYSPSSPTSPSIKPSFEVIHENEELDSRLNRSFDSDRFSKK</sequence>
<evidence type="ECO:0000256" key="11">
    <source>
        <dbReference type="SAM" id="Phobius"/>
    </source>
</evidence>
<dbReference type="Pfam" id="PF00999">
    <property type="entry name" value="Na_H_Exchanger"/>
    <property type="match status" value="1"/>
</dbReference>
<dbReference type="InterPro" id="IPR018422">
    <property type="entry name" value="Cation/H_exchanger_CPA1"/>
</dbReference>
<keyword evidence="9" id="KW-0050">Antiport</keyword>
<organism evidence="13 14">
    <name type="scientific">Tegillarca granosa</name>
    <name type="common">Malaysian cockle</name>
    <name type="synonym">Anadara granosa</name>
    <dbReference type="NCBI Taxonomy" id="220873"/>
    <lineage>
        <taxon>Eukaryota</taxon>
        <taxon>Metazoa</taxon>
        <taxon>Spiralia</taxon>
        <taxon>Lophotrochozoa</taxon>
        <taxon>Mollusca</taxon>
        <taxon>Bivalvia</taxon>
        <taxon>Autobranchia</taxon>
        <taxon>Pteriomorphia</taxon>
        <taxon>Arcoida</taxon>
        <taxon>Arcoidea</taxon>
        <taxon>Arcidae</taxon>
        <taxon>Tegillarca</taxon>
    </lineage>
</organism>
<keyword evidence="5" id="KW-0915">Sodium</keyword>
<feature type="transmembrane region" description="Helical" evidence="11">
    <location>
        <begin position="292"/>
        <end position="313"/>
    </location>
</feature>
<proteinExistence type="inferred from homology"/>
<dbReference type="PANTHER" id="PTHR10110:SF126">
    <property type="entry name" value="NA(+)_H(+) EXCHANGER PROTEIN 7"/>
    <property type="match status" value="1"/>
</dbReference>
<feature type="region of interest" description="Disordered" evidence="10">
    <location>
        <begin position="542"/>
        <end position="568"/>
    </location>
</feature>
<comment type="subcellular location">
    <subcellularLocation>
        <location evidence="1">Membrane</location>
        <topology evidence="1">Multi-pass membrane protein</topology>
    </subcellularLocation>
</comment>
<dbReference type="InterPro" id="IPR006153">
    <property type="entry name" value="Cation/H_exchanger_TM"/>
</dbReference>
<feature type="region of interest" description="Disordered" evidence="10">
    <location>
        <begin position="583"/>
        <end position="697"/>
    </location>
</feature>
<feature type="transmembrane region" description="Helical" evidence="11">
    <location>
        <begin position="135"/>
        <end position="151"/>
    </location>
</feature>
<keyword evidence="14" id="KW-1185">Reference proteome</keyword>
<keyword evidence="2 9" id="KW-0813">Transport</keyword>
<feature type="transmembrane region" description="Helical" evidence="11">
    <location>
        <begin position="7"/>
        <end position="26"/>
    </location>
</feature>
<feature type="transmembrane region" description="Helical" evidence="11">
    <location>
        <begin position="32"/>
        <end position="55"/>
    </location>
</feature>
<dbReference type="Gene3D" id="6.10.140.1330">
    <property type="match status" value="1"/>
</dbReference>
<evidence type="ECO:0000256" key="5">
    <source>
        <dbReference type="ARBA" id="ARBA00023053"/>
    </source>
</evidence>
<dbReference type="Proteomes" id="UP001217089">
    <property type="component" value="Unassembled WGS sequence"/>
</dbReference>
<evidence type="ECO:0000256" key="10">
    <source>
        <dbReference type="SAM" id="MobiDB-lite"/>
    </source>
</evidence>
<evidence type="ECO:0000256" key="4">
    <source>
        <dbReference type="ARBA" id="ARBA00022989"/>
    </source>
</evidence>
<dbReference type="InterPro" id="IPR004709">
    <property type="entry name" value="NaH_exchanger"/>
</dbReference>
<reference evidence="13 14" key="1">
    <citation type="submission" date="2022-12" db="EMBL/GenBank/DDBJ databases">
        <title>Chromosome-level genome of Tegillarca granosa.</title>
        <authorList>
            <person name="Kim J."/>
        </authorList>
    </citation>
    <scope>NUCLEOTIDE SEQUENCE [LARGE SCALE GENOMIC DNA]</scope>
    <source>
        <strain evidence="13">Teg-2019</strain>
        <tissue evidence="13">Adductor muscle</tissue>
    </source>
</reference>
<evidence type="ECO:0000313" key="13">
    <source>
        <dbReference type="EMBL" id="KAJ8310371.1"/>
    </source>
</evidence>
<keyword evidence="4 11" id="KW-1133">Transmembrane helix</keyword>
<accession>A0ABQ9EYY6</accession>
<evidence type="ECO:0000313" key="14">
    <source>
        <dbReference type="Proteomes" id="UP001217089"/>
    </source>
</evidence>
<dbReference type="PANTHER" id="PTHR10110">
    <property type="entry name" value="SODIUM/HYDROGEN EXCHANGER"/>
    <property type="match status" value="1"/>
</dbReference>
<evidence type="ECO:0000256" key="2">
    <source>
        <dbReference type="ARBA" id="ARBA00022448"/>
    </source>
</evidence>
<keyword evidence="8 9" id="KW-0739">Sodium transport</keyword>
<dbReference type="NCBIfam" id="TIGR00840">
    <property type="entry name" value="b_cpa1"/>
    <property type="match status" value="1"/>
</dbReference>
<evidence type="ECO:0000256" key="8">
    <source>
        <dbReference type="ARBA" id="ARBA00023201"/>
    </source>
</evidence>
<feature type="transmembrane region" description="Helical" evidence="11">
    <location>
        <begin position="226"/>
        <end position="248"/>
    </location>
</feature>
<feature type="transmembrane region" description="Helical" evidence="11">
    <location>
        <begin position="99"/>
        <end position="128"/>
    </location>
</feature>
<evidence type="ECO:0000256" key="9">
    <source>
        <dbReference type="RuleBase" id="RU003722"/>
    </source>
</evidence>
<comment type="similarity">
    <text evidence="9">Belongs to the monovalent cation:proton antiporter 1 (CPA1) transporter (TC 2.A.36) family.</text>
</comment>
<feature type="transmembrane region" description="Helical" evidence="11">
    <location>
        <begin position="197"/>
        <end position="214"/>
    </location>
</feature>
<keyword evidence="3 9" id="KW-0812">Transmembrane</keyword>